<feature type="domain" description="CRESS-DNA virus Rep endonuclease" evidence="24">
    <location>
        <begin position="1"/>
        <end position="97"/>
    </location>
</feature>
<evidence type="ECO:0000256" key="8">
    <source>
        <dbReference type="ARBA" id="ARBA00022695"/>
    </source>
</evidence>
<evidence type="ECO:0000256" key="17">
    <source>
        <dbReference type="ARBA" id="ARBA00023124"/>
    </source>
</evidence>
<evidence type="ECO:0000313" key="26">
    <source>
        <dbReference type="Proteomes" id="UP000203333"/>
    </source>
</evidence>
<keyword evidence="10" id="KW-0540">Nuclease</keyword>
<keyword evidence="12" id="KW-0547">Nucleotide-binding</keyword>
<name>A0A1Y0SVU5_9CIRC</name>
<keyword evidence="23" id="KW-1133">Transmembrane helix</keyword>
<accession>A0A1Y0SVU5</accession>
<keyword evidence="14" id="KW-0378">Hydrolase</keyword>
<dbReference type="InterPro" id="IPR000605">
    <property type="entry name" value="Helicase_SF3_ssDNA/RNA_vir"/>
</dbReference>
<evidence type="ECO:0000256" key="3">
    <source>
        <dbReference type="ARBA" id="ARBA00004147"/>
    </source>
</evidence>
<evidence type="ECO:0000256" key="13">
    <source>
        <dbReference type="ARBA" id="ARBA00022759"/>
    </source>
</evidence>
<evidence type="ECO:0000256" key="21">
    <source>
        <dbReference type="ARBA" id="ARBA00032243"/>
    </source>
</evidence>
<dbReference type="InterPro" id="IPR049912">
    <property type="entry name" value="CRESS_DNA_REP"/>
</dbReference>
<proteinExistence type="inferred from homology"/>
<dbReference type="GO" id="GO:0004519">
    <property type="term" value="F:endonuclease activity"/>
    <property type="evidence" value="ECO:0007669"/>
    <property type="project" value="UniProtKB-KW"/>
</dbReference>
<dbReference type="GO" id="GO:0016779">
    <property type="term" value="F:nucleotidyltransferase activity"/>
    <property type="evidence" value="ECO:0007669"/>
    <property type="project" value="UniProtKB-KW"/>
</dbReference>
<evidence type="ECO:0000256" key="19">
    <source>
        <dbReference type="ARBA" id="ARBA00023268"/>
    </source>
</evidence>
<keyword evidence="9" id="KW-0235">DNA replication</keyword>
<evidence type="ECO:0000256" key="4">
    <source>
        <dbReference type="ARBA" id="ARBA00008545"/>
    </source>
</evidence>
<evidence type="ECO:0000256" key="20">
    <source>
        <dbReference type="ARBA" id="ARBA00030754"/>
    </source>
</evidence>
<keyword evidence="13" id="KW-0255">Endonuclease</keyword>
<keyword evidence="11" id="KW-0479">Metal-binding</keyword>
<evidence type="ECO:0000256" key="15">
    <source>
        <dbReference type="ARBA" id="ARBA00022806"/>
    </source>
</evidence>
<keyword evidence="18" id="KW-0238">DNA-binding</keyword>
<dbReference type="OrthoDB" id="9195at10239"/>
<keyword evidence="6" id="KW-1048">Host nucleus</keyword>
<dbReference type="GeneID" id="33133667"/>
<evidence type="ECO:0000256" key="6">
    <source>
        <dbReference type="ARBA" id="ARBA00022562"/>
    </source>
</evidence>
<keyword evidence="26" id="KW-1185">Reference proteome</keyword>
<keyword evidence="23" id="KW-0472">Membrane</keyword>
<dbReference type="Proteomes" id="UP000203333">
    <property type="component" value="Segment"/>
</dbReference>
<evidence type="ECO:0000256" key="9">
    <source>
        <dbReference type="ARBA" id="ARBA00022705"/>
    </source>
</evidence>
<sequence>MQRKCYSWTLNNYTSEDIERIRQHEHLFDYAIWGREIAPETGTPHLQGYFKFKTKQRFNTVRAILGGRGHLEGSKGSPKQNHDYCAKSGDYETVGDLVIASQSSLELVCQMLKDGVRLAQVAADYPSIFVRHHRGLRELSLILGVVKPRDFKTGKWAAARSIPESLSRFRANLLLTVRWMILSLLVLVSEVLVFYGASGTGKSRRAAELCGSESTYYKPRGKWWDGYANQDNVIIDDFYGWLSFDEFLRIADRYPCRVEVKGGFAEFTSKRIVITSNQAPSQWWRGEWFKGEQLKALTRRLDVVCFYSAHSGLPHEINCQGDCDKE</sequence>
<dbReference type="SUPFAM" id="SSF52540">
    <property type="entry name" value="P-loop containing nucleoside triphosphate hydrolases"/>
    <property type="match status" value="1"/>
</dbReference>
<reference evidence="25" key="1">
    <citation type="submission" date="2017-03" db="EMBL/GenBank/DDBJ databases">
        <title>Characterization of a novel cyclovirus in cloacal swab specimen of Anas platyrhynchos.</title>
        <authorList>
            <person name="Feher E."/>
            <person name="Kaszab E."/>
            <person name="Lengyel G."/>
            <person name="Banyai K."/>
        </authorList>
    </citation>
    <scope>NUCLEOTIDE SEQUENCE [LARGE SCALE GENOMIC DNA]</scope>
    <source>
        <strain evidence="25">DuACyV-1/1</strain>
    </source>
</reference>
<keyword evidence="15" id="KW-0347">Helicase</keyword>
<dbReference type="GO" id="GO:0016787">
    <property type="term" value="F:hydrolase activity"/>
    <property type="evidence" value="ECO:0007669"/>
    <property type="project" value="UniProtKB-KW"/>
</dbReference>
<keyword evidence="16" id="KW-0067">ATP-binding</keyword>
<evidence type="ECO:0000256" key="1">
    <source>
        <dbReference type="ARBA" id="ARBA00001936"/>
    </source>
</evidence>
<keyword evidence="23" id="KW-0812">Transmembrane</keyword>
<dbReference type="EMBL" id="KY851116">
    <property type="protein sequence ID" value="ARV76500.1"/>
    <property type="molecule type" value="Genomic_DNA"/>
</dbReference>
<dbReference type="Pfam" id="PF02407">
    <property type="entry name" value="Viral_Rep"/>
    <property type="match status" value="1"/>
</dbReference>
<evidence type="ECO:0000256" key="18">
    <source>
        <dbReference type="ARBA" id="ARBA00023125"/>
    </source>
</evidence>
<evidence type="ECO:0000256" key="2">
    <source>
        <dbReference type="ARBA" id="ARBA00001946"/>
    </source>
</evidence>
<evidence type="ECO:0000256" key="12">
    <source>
        <dbReference type="ARBA" id="ARBA00022741"/>
    </source>
</evidence>
<dbReference type="GO" id="GO:0046872">
    <property type="term" value="F:metal ion binding"/>
    <property type="evidence" value="ECO:0007669"/>
    <property type="project" value="UniProtKB-KW"/>
</dbReference>
<keyword evidence="7" id="KW-0808">Transferase</keyword>
<evidence type="ECO:0000259" key="24">
    <source>
        <dbReference type="PROSITE" id="PS52020"/>
    </source>
</evidence>
<comment type="similarity">
    <text evidence="4">Belongs to the nanoviruses/circoviruses replication-associated protein family.</text>
</comment>
<dbReference type="RefSeq" id="YP_009380542.1">
    <property type="nucleotide sequence ID" value="NC_034977.1"/>
</dbReference>
<dbReference type="GO" id="GO:0006260">
    <property type="term" value="P:DNA replication"/>
    <property type="evidence" value="ECO:0007669"/>
    <property type="project" value="UniProtKB-KW"/>
</dbReference>
<evidence type="ECO:0000256" key="22">
    <source>
        <dbReference type="ARBA" id="ARBA00049360"/>
    </source>
</evidence>
<evidence type="ECO:0000256" key="7">
    <source>
        <dbReference type="ARBA" id="ARBA00022679"/>
    </source>
</evidence>
<evidence type="ECO:0000256" key="14">
    <source>
        <dbReference type="ARBA" id="ARBA00022801"/>
    </source>
</evidence>
<protein>
    <recommendedName>
        <fullName evidence="5">Replication-associated protein</fullName>
    </recommendedName>
    <alternativeName>
        <fullName evidence="20">ATP-dependent helicase Rep</fullName>
    </alternativeName>
    <alternativeName>
        <fullName evidence="21">RepP</fullName>
    </alternativeName>
</protein>
<dbReference type="KEGG" id="vg:33133667"/>
<dbReference type="GO" id="GO:0003677">
    <property type="term" value="F:DNA binding"/>
    <property type="evidence" value="ECO:0007669"/>
    <property type="project" value="UniProtKB-KW"/>
</dbReference>
<dbReference type="GO" id="GO:0005524">
    <property type="term" value="F:ATP binding"/>
    <property type="evidence" value="ECO:0007669"/>
    <property type="project" value="UniProtKB-KW"/>
</dbReference>
<evidence type="ECO:0000256" key="16">
    <source>
        <dbReference type="ARBA" id="ARBA00022840"/>
    </source>
</evidence>
<comment type="cofactor">
    <cofactor evidence="2">
        <name>Mg(2+)</name>
        <dbReference type="ChEBI" id="CHEBI:18420"/>
    </cofactor>
</comment>
<comment type="cofactor">
    <cofactor evidence="1">
        <name>Mn(2+)</name>
        <dbReference type="ChEBI" id="CHEBI:29035"/>
    </cofactor>
</comment>
<dbReference type="GO" id="GO:0003724">
    <property type="term" value="F:RNA helicase activity"/>
    <property type="evidence" value="ECO:0007669"/>
    <property type="project" value="InterPro"/>
</dbReference>
<evidence type="ECO:0000256" key="10">
    <source>
        <dbReference type="ARBA" id="ARBA00022722"/>
    </source>
</evidence>
<evidence type="ECO:0000256" key="23">
    <source>
        <dbReference type="SAM" id="Phobius"/>
    </source>
</evidence>
<dbReference type="Gene3D" id="3.40.50.300">
    <property type="entry name" value="P-loop containing nucleotide triphosphate hydrolases"/>
    <property type="match status" value="1"/>
</dbReference>
<organism evidence="25">
    <name type="scientific">Duck associated cyclovirus 1</name>
    <dbReference type="NCBI Taxonomy" id="2006585"/>
    <lineage>
        <taxon>Viruses</taxon>
        <taxon>Monodnaviria</taxon>
        <taxon>Shotokuvirae</taxon>
        <taxon>Cressdnaviricota</taxon>
        <taxon>Arfiviricetes</taxon>
        <taxon>Cirlivirales</taxon>
        <taxon>Circoviridae</taxon>
        <taxon>Cyclovirus</taxon>
        <taxon>Cyclovirus kacsa</taxon>
    </lineage>
</organism>
<evidence type="ECO:0000256" key="5">
    <source>
        <dbReference type="ARBA" id="ARBA00014531"/>
    </source>
</evidence>
<dbReference type="Pfam" id="PF00910">
    <property type="entry name" value="RNA_helicase"/>
    <property type="match status" value="1"/>
</dbReference>
<dbReference type="GO" id="GO:0003723">
    <property type="term" value="F:RNA binding"/>
    <property type="evidence" value="ECO:0007669"/>
    <property type="project" value="InterPro"/>
</dbReference>
<dbReference type="Gene3D" id="3.40.1310.20">
    <property type="match status" value="1"/>
</dbReference>
<keyword evidence="8" id="KW-0548">Nucleotidyltransferase</keyword>
<evidence type="ECO:0000256" key="11">
    <source>
        <dbReference type="ARBA" id="ARBA00022723"/>
    </source>
</evidence>
<evidence type="ECO:0000313" key="25">
    <source>
        <dbReference type="EMBL" id="ARV76500.1"/>
    </source>
</evidence>
<keyword evidence="19" id="KW-0511">Multifunctional enzyme</keyword>
<feature type="transmembrane region" description="Helical" evidence="23">
    <location>
        <begin position="173"/>
        <end position="195"/>
    </location>
</feature>
<keyword evidence="17" id="KW-0190">Covalent protein-DNA linkage</keyword>
<dbReference type="PROSITE" id="PS52020">
    <property type="entry name" value="CRESS_DNA_REP"/>
    <property type="match status" value="1"/>
</dbReference>
<dbReference type="GO" id="GO:0042025">
    <property type="term" value="C:host cell nucleus"/>
    <property type="evidence" value="ECO:0007669"/>
    <property type="project" value="UniProtKB-SubCell"/>
</dbReference>
<dbReference type="InterPro" id="IPR027417">
    <property type="entry name" value="P-loop_NTPase"/>
</dbReference>
<comment type="catalytic activity">
    <reaction evidence="22">
        <text>ATP + H2O = ADP + phosphate + H(+)</text>
        <dbReference type="Rhea" id="RHEA:13065"/>
        <dbReference type="ChEBI" id="CHEBI:15377"/>
        <dbReference type="ChEBI" id="CHEBI:15378"/>
        <dbReference type="ChEBI" id="CHEBI:30616"/>
        <dbReference type="ChEBI" id="CHEBI:43474"/>
        <dbReference type="ChEBI" id="CHEBI:456216"/>
    </reaction>
</comment>
<comment type="subcellular location">
    <subcellularLocation>
        <location evidence="3">Host nucleus</location>
    </subcellularLocation>
</comment>